<dbReference type="PANTHER" id="PTHR11492:SF8">
    <property type="entry name" value="NUCLEAR FACTOR I, ISOFORM B"/>
    <property type="match status" value="1"/>
</dbReference>
<dbReference type="Proteomes" id="UP000095285">
    <property type="component" value="Unassembled WGS sequence"/>
</dbReference>
<feature type="compositionally biased region" description="Low complexity" evidence="8">
    <location>
        <begin position="960"/>
        <end position="990"/>
    </location>
</feature>
<dbReference type="EMBL" id="JH712415">
    <property type="protein sequence ID" value="EFO20187.2"/>
    <property type="molecule type" value="Genomic_DNA"/>
</dbReference>
<dbReference type="eggNOG" id="KOG3663">
    <property type="taxonomic scope" value="Eukaryota"/>
</dbReference>
<evidence type="ECO:0000256" key="5">
    <source>
        <dbReference type="ARBA" id="ARBA00023159"/>
    </source>
</evidence>
<dbReference type="AlphaFoldDB" id="A0A1I7V7N3"/>
<feature type="region of interest" description="Disordered" evidence="8">
    <location>
        <begin position="347"/>
        <end position="371"/>
    </location>
</feature>
<keyword evidence="2" id="KW-0235">DNA replication</keyword>
<keyword evidence="3" id="KW-0805">Transcription regulation</keyword>
<dbReference type="Pfam" id="PF10524">
    <property type="entry name" value="NfI_DNAbd_pre-N"/>
    <property type="match status" value="1"/>
</dbReference>
<dbReference type="GeneID" id="9945730"/>
<keyword evidence="4" id="KW-0238">DNA-binding</keyword>
<dbReference type="CTD" id="9945730"/>
<feature type="domain" description="CTF/NF-I" evidence="9">
    <location>
        <begin position="12"/>
        <end position="205"/>
    </location>
</feature>
<dbReference type="GO" id="GO:0006260">
    <property type="term" value="P:DNA replication"/>
    <property type="evidence" value="ECO:0007669"/>
    <property type="project" value="UniProtKB-KW"/>
</dbReference>
<feature type="region of interest" description="Disordered" evidence="8">
    <location>
        <begin position="425"/>
        <end position="450"/>
    </location>
</feature>
<dbReference type="InterPro" id="IPR020604">
    <property type="entry name" value="CTF/NFI_DNA-bd-dom"/>
</dbReference>
<dbReference type="OrthoDB" id="10055441at2759"/>
<dbReference type="InParanoid" id="A0A1I7V7N3"/>
<feature type="compositionally biased region" description="Basic and acidic residues" evidence="8">
    <location>
        <begin position="434"/>
        <end position="443"/>
    </location>
</feature>
<evidence type="ECO:0000256" key="8">
    <source>
        <dbReference type="SAM" id="MobiDB-lite"/>
    </source>
</evidence>
<feature type="region of interest" description="Disordered" evidence="8">
    <location>
        <begin position="254"/>
        <end position="325"/>
    </location>
</feature>
<dbReference type="GO" id="GO:0000981">
    <property type="term" value="F:DNA-binding transcription factor activity, RNA polymerase II-specific"/>
    <property type="evidence" value="ECO:0007669"/>
    <property type="project" value="TreeGrafter"/>
</dbReference>
<evidence type="ECO:0000256" key="4">
    <source>
        <dbReference type="ARBA" id="ARBA00023125"/>
    </source>
</evidence>
<feature type="region of interest" description="Disordered" evidence="8">
    <location>
        <begin position="874"/>
        <end position="990"/>
    </location>
</feature>
<gene>
    <name evidence="10 12" type="ORF">LOAG_08303</name>
</gene>
<name>A0A1I7V7N3_LOALO</name>
<dbReference type="GO" id="GO:0000978">
    <property type="term" value="F:RNA polymerase II cis-regulatory region sequence-specific DNA binding"/>
    <property type="evidence" value="ECO:0007669"/>
    <property type="project" value="TreeGrafter"/>
</dbReference>
<feature type="compositionally biased region" description="Polar residues" evidence="8">
    <location>
        <begin position="306"/>
        <end position="316"/>
    </location>
</feature>
<reference evidence="12" key="2">
    <citation type="submission" date="2016-11" db="UniProtKB">
        <authorList>
            <consortium name="WormBaseParasite"/>
        </authorList>
    </citation>
    <scope>IDENTIFICATION</scope>
</reference>
<reference evidence="10 11" key="1">
    <citation type="submission" date="2012-04" db="EMBL/GenBank/DDBJ databases">
        <title>The Genome Sequence of Loa loa.</title>
        <authorList>
            <consortium name="The Broad Institute Genome Sequencing Platform"/>
            <consortium name="Broad Institute Genome Sequencing Center for Infectious Disease"/>
            <person name="Nutman T.B."/>
            <person name="Fink D.L."/>
            <person name="Russ C."/>
            <person name="Young S."/>
            <person name="Zeng Q."/>
            <person name="Gargeya S."/>
            <person name="Alvarado L."/>
            <person name="Berlin A."/>
            <person name="Chapman S.B."/>
            <person name="Chen Z."/>
            <person name="Freedman E."/>
            <person name="Gellesch M."/>
            <person name="Goldberg J."/>
            <person name="Griggs A."/>
            <person name="Gujja S."/>
            <person name="Heilman E.R."/>
            <person name="Heiman D."/>
            <person name="Howarth C."/>
            <person name="Mehta T."/>
            <person name="Neiman D."/>
            <person name="Pearson M."/>
            <person name="Roberts A."/>
            <person name="Saif S."/>
            <person name="Shea T."/>
            <person name="Shenoy N."/>
            <person name="Sisk P."/>
            <person name="Stolte C."/>
            <person name="Sykes S."/>
            <person name="White J."/>
            <person name="Yandava C."/>
            <person name="Haas B."/>
            <person name="Henn M.R."/>
            <person name="Nusbaum C."/>
            <person name="Birren B."/>
        </authorList>
    </citation>
    <scope>NUCLEOTIDE SEQUENCE [LARGE SCALE GENOMIC DNA]</scope>
</reference>
<organism evidence="11 12">
    <name type="scientific">Loa loa</name>
    <name type="common">Eye worm</name>
    <name type="synonym">Filaria loa</name>
    <dbReference type="NCBI Taxonomy" id="7209"/>
    <lineage>
        <taxon>Eukaryota</taxon>
        <taxon>Metazoa</taxon>
        <taxon>Ecdysozoa</taxon>
        <taxon>Nematoda</taxon>
        <taxon>Chromadorea</taxon>
        <taxon>Rhabditida</taxon>
        <taxon>Spirurina</taxon>
        <taxon>Spiruromorpha</taxon>
        <taxon>Filarioidea</taxon>
        <taxon>Onchocercidae</taxon>
        <taxon>Loa</taxon>
    </lineage>
</organism>
<evidence type="ECO:0000256" key="6">
    <source>
        <dbReference type="ARBA" id="ARBA00023163"/>
    </source>
</evidence>
<dbReference type="PANTHER" id="PTHR11492">
    <property type="entry name" value="NUCLEAR FACTOR I"/>
    <property type="match status" value="1"/>
</dbReference>
<keyword evidence="5" id="KW-0010">Activator</keyword>
<evidence type="ECO:0000259" key="9">
    <source>
        <dbReference type="PROSITE" id="PS51080"/>
    </source>
</evidence>
<dbReference type="OMA" id="EVHQLIG"/>
<feature type="compositionally biased region" description="Low complexity" evidence="8">
    <location>
        <begin position="888"/>
        <end position="902"/>
    </location>
</feature>
<protein>
    <submittedName>
        <fullName evidence="10 12">Nuclear factor I</fullName>
    </submittedName>
</protein>
<dbReference type="KEGG" id="loa:LOAG_08303"/>
<dbReference type="SMART" id="SM00523">
    <property type="entry name" value="DWA"/>
    <property type="match status" value="1"/>
</dbReference>
<dbReference type="GO" id="GO:0045893">
    <property type="term" value="P:positive regulation of DNA-templated transcription"/>
    <property type="evidence" value="ECO:0007669"/>
    <property type="project" value="UniProtKB-ARBA"/>
</dbReference>
<evidence type="ECO:0000313" key="11">
    <source>
        <dbReference type="Proteomes" id="UP000095285"/>
    </source>
</evidence>
<evidence type="ECO:0000256" key="2">
    <source>
        <dbReference type="ARBA" id="ARBA00022705"/>
    </source>
</evidence>
<feature type="compositionally biased region" description="Polar residues" evidence="8">
    <location>
        <begin position="874"/>
        <end position="887"/>
    </location>
</feature>
<evidence type="ECO:0000313" key="12">
    <source>
        <dbReference type="WBParaSite" id="EN70_10778"/>
    </source>
</evidence>
<dbReference type="WBParaSite" id="EN70_10778">
    <property type="protein sequence ID" value="EN70_10778"/>
    <property type="gene ID" value="EN70_10778"/>
</dbReference>
<dbReference type="InterPro" id="IPR019548">
    <property type="entry name" value="CTF/NFI_DNA-bd_N"/>
</dbReference>
<keyword evidence="7" id="KW-0539">Nucleus</keyword>
<feature type="region of interest" description="Disordered" evidence="8">
    <location>
        <begin position="800"/>
        <end position="833"/>
    </location>
</feature>
<keyword evidence="11" id="KW-1185">Reference proteome</keyword>
<dbReference type="GO" id="GO:0005634">
    <property type="term" value="C:nucleus"/>
    <property type="evidence" value="ECO:0007669"/>
    <property type="project" value="UniProtKB-SubCell"/>
</dbReference>
<evidence type="ECO:0000256" key="7">
    <source>
        <dbReference type="ARBA" id="ARBA00023242"/>
    </source>
</evidence>
<sequence length="990" mass="107746">MTNSISDYPLCSSQYPAGNVDEFHPFVEALLPYVKEFSYVWFNLQAAKRRYMKRNEKRMTVDEEKSCKDALMSERVEIKQKWAGRLLGKLRKDIQPHCREDFVLCVTGQRPAVCILSNPDQKGKMRRIDCLRQADKVWRLDLVMVILFKGIPLESTDGERLEKCSECAFPSLCVNPYHISIAVRELDLFLANFIHTTNPDAAEEENDEKDPDKLAVHEGIWGTGVFTAYELKTLTRPSIITLVEGEARIPAEIIPQKEEPYNDLDWQSPGSPPPSSSSSRRHVAPTSASTVVADYRISDGHDVTESTDTGMRSSSLGGPGGTPQVGAMVTIADALDTDLTHPDFEHPNLLADDTGEPLEKRSRHASRDSVGSVNEEVHQLIGGRIVGQPIYIQIKRSDDGTASNRRTLVVQGAVEGTRLVQLRPPFTVSTSNDGQERLIRDASEGGSRNNTVRIVSHPPAGHHGELHQERHHAASETIGNVGSASINETSLMHRDANGLRPRTESACESLLVPTSTARQSGRLSESYQIHHPSQQKRDFTNNTVSTVTSQRIGTVTAFTRLTRDVKVRDPSDTAQDVEQVVIFRKRNHSPSSSTNERLPAATAEMSNVAVSNRNVHQQQQHLTTQNGFGMALRDSSGLNIVDMHHSSPTKFTTSNGDVISFSTVLHSIESQNSVKRSISLDISPPDSSTQTVIIDERRMLEHDAASAAEVEARIAKKVALLDQPVREFTTKPGNPQLLVTPRPVVAHRPSFISNIGDTNNNAAAAAARDAKISHIVSRQQQLFDNACNSAMGSPVPFTLNSPLTTPRSTPVPTASSTLGTPVPGVRIPSRGPLTDDEYSSIVQNVITASSGLSGSADQALLKEVSNQFLNYFNENSRSPHNGTFPLQSSSDTRSDSSASNISVPGVISLSTPPTNALITSQTPTATSPIADSTTSNEQLSMRALPDSTTSDLRQAGNRPSSSPTSSSVSGCTSSASNSRSLSSPSEFMKK</sequence>
<feature type="compositionally biased region" description="Polar residues" evidence="8">
    <location>
        <begin position="908"/>
        <end position="939"/>
    </location>
</feature>
<evidence type="ECO:0000256" key="3">
    <source>
        <dbReference type="ARBA" id="ARBA00023015"/>
    </source>
</evidence>
<dbReference type="PROSITE" id="PS51080">
    <property type="entry name" value="CTF_NFI_2"/>
    <property type="match status" value="1"/>
</dbReference>
<comment type="subcellular location">
    <subcellularLocation>
        <location evidence="1">Nucleus</location>
    </subcellularLocation>
</comment>
<dbReference type="FunCoup" id="A0A1I7V7N3">
    <property type="interactions" value="225"/>
</dbReference>
<dbReference type="InterPro" id="IPR003619">
    <property type="entry name" value="MAD_homology1_Dwarfin-type"/>
</dbReference>
<dbReference type="GO" id="GO:0051239">
    <property type="term" value="P:regulation of multicellular organismal process"/>
    <property type="evidence" value="ECO:0007669"/>
    <property type="project" value="UniProtKB-ARBA"/>
</dbReference>
<proteinExistence type="predicted"/>
<evidence type="ECO:0000313" key="10">
    <source>
        <dbReference type="EMBL" id="EFO20187.2"/>
    </source>
</evidence>
<dbReference type="Pfam" id="PF03165">
    <property type="entry name" value="MH1"/>
    <property type="match status" value="1"/>
</dbReference>
<accession>A0A1I7V7N3</accession>
<dbReference type="RefSeq" id="XP_020302129.1">
    <property type="nucleotide sequence ID" value="XM_020447665.1"/>
</dbReference>
<keyword evidence="6" id="KW-0804">Transcription</keyword>
<dbReference type="InterPro" id="IPR000647">
    <property type="entry name" value="CTF/NFI"/>
</dbReference>
<feature type="compositionally biased region" description="Polar residues" evidence="8">
    <location>
        <begin position="800"/>
        <end position="819"/>
    </location>
</feature>
<accession>A0A1S0TU06</accession>
<evidence type="ECO:0000256" key="1">
    <source>
        <dbReference type="ARBA" id="ARBA00004123"/>
    </source>
</evidence>